<evidence type="ECO:0000313" key="2">
    <source>
        <dbReference type="Proteomes" id="UP000192731"/>
    </source>
</evidence>
<protein>
    <submittedName>
        <fullName evidence="1">Uncharacterized protein</fullName>
    </submittedName>
</protein>
<gene>
    <name evidence="1" type="ORF">SAMN00017405_0881</name>
</gene>
<accession>A0A1W1UHB7</accession>
<evidence type="ECO:0000313" key="1">
    <source>
        <dbReference type="EMBL" id="SMB80467.1"/>
    </source>
</evidence>
<reference evidence="1 2" key="1">
    <citation type="submission" date="2017-04" db="EMBL/GenBank/DDBJ databases">
        <authorList>
            <person name="Afonso C.L."/>
            <person name="Miller P.J."/>
            <person name="Scott M.A."/>
            <person name="Spackman E."/>
            <person name="Goraichik I."/>
            <person name="Dimitrov K.M."/>
            <person name="Suarez D.L."/>
            <person name="Swayne D.E."/>
        </authorList>
    </citation>
    <scope>NUCLEOTIDE SEQUENCE [LARGE SCALE GENOMIC DNA]</scope>
    <source>
        <strain evidence="1 2">DSM 11270</strain>
    </source>
</reference>
<dbReference type="RefSeq" id="WP_084051979.1">
    <property type="nucleotide sequence ID" value="NZ_FWWT01000005.1"/>
</dbReference>
<name>A0A1W1UHB7_DESTI</name>
<dbReference type="EMBL" id="FWWT01000005">
    <property type="protein sequence ID" value="SMB80467.1"/>
    <property type="molecule type" value="Genomic_DNA"/>
</dbReference>
<keyword evidence="2" id="KW-1185">Reference proteome</keyword>
<sequence>MFIKSKVIKVAITVMVAIILLGGVSTFVYKDVIFQRGNPIPYLIKCINLNEKEPYKKVFDNKEVYISKGKGHYNKAEQNLIKLVENKYNIDFAEQVGSGYIFQSQGQTIIMTTEVYLKYYNVWEISTKQNEELYDLIPMVKIKGDLYLDTGRESNMGPRCGVMDGEIKSTVEPFENPSQDNQSNFGTGYGYQFIDDNAIDIYINGKWFRFEKEQE</sequence>
<dbReference type="STRING" id="656914.SAMN00017405_0881"/>
<proteinExistence type="predicted"/>
<organism evidence="1 2">
    <name type="scientific">Desulfonispora thiosulfatigenes DSM 11270</name>
    <dbReference type="NCBI Taxonomy" id="656914"/>
    <lineage>
        <taxon>Bacteria</taxon>
        <taxon>Bacillati</taxon>
        <taxon>Bacillota</taxon>
        <taxon>Clostridia</taxon>
        <taxon>Eubacteriales</taxon>
        <taxon>Peptococcaceae</taxon>
        <taxon>Desulfonispora</taxon>
    </lineage>
</organism>
<dbReference type="Proteomes" id="UP000192731">
    <property type="component" value="Unassembled WGS sequence"/>
</dbReference>
<dbReference type="AlphaFoldDB" id="A0A1W1UHB7"/>